<dbReference type="PANTHER" id="PTHR23117:SF13">
    <property type="entry name" value="GUANYLATE KINASE"/>
    <property type="match status" value="1"/>
</dbReference>
<dbReference type="Gene3D" id="3.40.50.300">
    <property type="entry name" value="P-loop containing nucleotide triphosphate hydrolases"/>
    <property type="match status" value="1"/>
</dbReference>
<dbReference type="CDD" id="cd00071">
    <property type="entry name" value="GMPK"/>
    <property type="match status" value="1"/>
</dbReference>
<dbReference type="GO" id="GO:0004385">
    <property type="term" value="F:GMP kinase activity"/>
    <property type="evidence" value="ECO:0007669"/>
    <property type="project" value="UniProtKB-UniRule"/>
</dbReference>
<dbReference type="PROSITE" id="PS00856">
    <property type="entry name" value="GUANYLATE_KINASE_1"/>
    <property type="match status" value="1"/>
</dbReference>
<dbReference type="InterPro" id="IPR008145">
    <property type="entry name" value="GK/Ca_channel_bsu"/>
</dbReference>
<dbReference type="GO" id="GO:0005829">
    <property type="term" value="C:cytosol"/>
    <property type="evidence" value="ECO:0007669"/>
    <property type="project" value="TreeGrafter"/>
</dbReference>
<comment type="function">
    <text evidence="1 13">Essential for recycling GMP and indirectly, cGMP.</text>
</comment>
<evidence type="ECO:0000256" key="7">
    <source>
        <dbReference type="ARBA" id="ARBA00022679"/>
    </source>
</evidence>
<dbReference type="EMBL" id="JADIMR010000062">
    <property type="protein sequence ID" value="MBO8446953.1"/>
    <property type="molecule type" value="Genomic_DNA"/>
</dbReference>
<evidence type="ECO:0000256" key="8">
    <source>
        <dbReference type="ARBA" id="ARBA00022741"/>
    </source>
</evidence>
<dbReference type="InterPro" id="IPR020590">
    <property type="entry name" value="Guanylate_kinase_CS"/>
</dbReference>
<evidence type="ECO:0000256" key="3">
    <source>
        <dbReference type="ARBA" id="ARBA00005790"/>
    </source>
</evidence>
<evidence type="ECO:0000313" key="16">
    <source>
        <dbReference type="Proteomes" id="UP000823637"/>
    </source>
</evidence>
<evidence type="ECO:0000256" key="4">
    <source>
        <dbReference type="ARBA" id="ARBA00012961"/>
    </source>
</evidence>
<evidence type="ECO:0000256" key="5">
    <source>
        <dbReference type="ARBA" id="ARBA00016296"/>
    </source>
</evidence>
<keyword evidence="6 13" id="KW-0963">Cytoplasm</keyword>
<keyword evidence="7 13" id="KW-0808">Transferase</keyword>
<proteinExistence type="inferred from homology"/>
<reference evidence="15" key="2">
    <citation type="journal article" date="2021" name="PeerJ">
        <title>Extensive microbial diversity within the chicken gut microbiome revealed by metagenomics and culture.</title>
        <authorList>
            <person name="Gilroy R."/>
            <person name="Ravi A."/>
            <person name="Getino M."/>
            <person name="Pursley I."/>
            <person name="Horton D.L."/>
            <person name="Alikhan N.F."/>
            <person name="Baker D."/>
            <person name="Gharbi K."/>
            <person name="Hall N."/>
            <person name="Watson M."/>
            <person name="Adriaenssens E.M."/>
            <person name="Foster-Nyarko E."/>
            <person name="Jarju S."/>
            <person name="Secka A."/>
            <person name="Antonio M."/>
            <person name="Oren A."/>
            <person name="Chaudhuri R.R."/>
            <person name="La Ragione R."/>
            <person name="Hildebrand F."/>
            <person name="Pallen M.J."/>
        </authorList>
    </citation>
    <scope>NUCLEOTIDE SEQUENCE</scope>
    <source>
        <strain evidence="15">D3-1215</strain>
    </source>
</reference>
<evidence type="ECO:0000256" key="1">
    <source>
        <dbReference type="ARBA" id="ARBA00003531"/>
    </source>
</evidence>
<evidence type="ECO:0000256" key="12">
    <source>
        <dbReference type="ARBA" id="ARBA00048594"/>
    </source>
</evidence>
<dbReference type="PROSITE" id="PS50052">
    <property type="entry name" value="GUANYLATE_KINASE_2"/>
    <property type="match status" value="1"/>
</dbReference>
<accession>A0A9D9EG85</accession>
<gene>
    <name evidence="13 15" type="primary">gmk</name>
    <name evidence="15" type="ORF">IAC32_04315</name>
</gene>
<dbReference type="InterPro" id="IPR017665">
    <property type="entry name" value="Guanylate_kinase"/>
</dbReference>
<comment type="caution">
    <text evidence="15">The sequence shown here is derived from an EMBL/GenBank/DDBJ whole genome shotgun (WGS) entry which is preliminary data.</text>
</comment>
<dbReference type="AlphaFoldDB" id="A0A9D9EG85"/>
<dbReference type="SUPFAM" id="SSF52540">
    <property type="entry name" value="P-loop containing nucleoside triphosphate hydrolases"/>
    <property type="match status" value="1"/>
</dbReference>
<keyword evidence="8 13" id="KW-0547">Nucleotide-binding</keyword>
<evidence type="ECO:0000256" key="11">
    <source>
        <dbReference type="ARBA" id="ARBA00030128"/>
    </source>
</evidence>
<keyword evidence="9 13" id="KW-0418">Kinase</keyword>
<sequence length="190" mass="21401">MQPNVKIVMFSAPSGAGKSTIIKYLMEQAGLPLEFSVSATSRPPRGNERDGVEYYFMTSDEFRNRINAGDFVEYEMVYKDRYYGTLKSELHRIAASGKATVMDVDVKGALNIKRQYGDNALAVFVMPPDIATLRSRLEKRGTDSAETIDERVRKAEYEMSFASRFDKIIVNADLHVAEQHAAEVVREFLG</sequence>
<dbReference type="Proteomes" id="UP000823637">
    <property type="component" value="Unassembled WGS sequence"/>
</dbReference>
<evidence type="ECO:0000313" key="15">
    <source>
        <dbReference type="EMBL" id="MBO8446953.1"/>
    </source>
</evidence>
<comment type="subcellular location">
    <subcellularLocation>
        <location evidence="2 13">Cytoplasm</location>
    </subcellularLocation>
</comment>
<reference evidence="15" key="1">
    <citation type="submission" date="2020-10" db="EMBL/GenBank/DDBJ databases">
        <authorList>
            <person name="Gilroy R."/>
        </authorList>
    </citation>
    <scope>NUCLEOTIDE SEQUENCE</scope>
    <source>
        <strain evidence="15">D3-1215</strain>
    </source>
</reference>
<dbReference type="HAMAP" id="MF_00328">
    <property type="entry name" value="Guanylate_kinase"/>
    <property type="match status" value="1"/>
</dbReference>
<dbReference type="InterPro" id="IPR027417">
    <property type="entry name" value="P-loop_NTPase"/>
</dbReference>
<organism evidence="15 16">
    <name type="scientific">Candidatus Enterocola intestinipullorum</name>
    <dbReference type="NCBI Taxonomy" id="2840783"/>
    <lineage>
        <taxon>Bacteria</taxon>
        <taxon>Pseudomonadati</taxon>
        <taxon>Bacteroidota</taxon>
        <taxon>Bacteroidia</taxon>
        <taxon>Bacteroidales</taxon>
        <taxon>Candidatus Enterocola</taxon>
    </lineage>
</organism>
<evidence type="ECO:0000256" key="13">
    <source>
        <dbReference type="HAMAP-Rule" id="MF_00328"/>
    </source>
</evidence>
<dbReference type="FunFam" id="3.30.63.10:FF:000005">
    <property type="entry name" value="Guanylate kinase"/>
    <property type="match status" value="1"/>
</dbReference>
<comment type="catalytic activity">
    <reaction evidence="12 13">
        <text>GMP + ATP = GDP + ADP</text>
        <dbReference type="Rhea" id="RHEA:20780"/>
        <dbReference type="ChEBI" id="CHEBI:30616"/>
        <dbReference type="ChEBI" id="CHEBI:58115"/>
        <dbReference type="ChEBI" id="CHEBI:58189"/>
        <dbReference type="ChEBI" id="CHEBI:456216"/>
        <dbReference type="EC" id="2.7.4.8"/>
    </reaction>
</comment>
<evidence type="ECO:0000256" key="2">
    <source>
        <dbReference type="ARBA" id="ARBA00004496"/>
    </source>
</evidence>
<evidence type="ECO:0000259" key="14">
    <source>
        <dbReference type="PROSITE" id="PS50052"/>
    </source>
</evidence>
<evidence type="ECO:0000256" key="9">
    <source>
        <dbReference type="ARBA" id="ARBA00022777"/>
    </source>
</evidence>
<protein>
    <recommendedName>
        <fullName evidence="5 13">Guanylate kinase</fullName>
        <ecNumber evidence="4 13">2.7.4.8</ecNumber>
    </recommendedName>
    <alternativeName>
        <fullName evidence="11 13">GMP kinase</fullName>
    </alternativeName>
</protein>
<name>A0A9D9EG85_9BACT</name>
<feature type="domain" description="Guanylate kinase-like" evidence="14">
    <location>
        <begin position="5"/>
        <end position="186"/>
    </location>
</feature>
<keyword evidence="10 13" id="KW-0067">ATP-binding</keyword>
<feature type="binding site" evidence="13">
    <location>
        <begin position="12"/>
        <end position="19"/>
    </location>
    <ligand>
        <name>ATP</name>
        <dbReference type="ChEBI" id="CHEBI:30616"/>
    </ligand>
</feature>
<evidence type="ECO:0000256" key="6">
    <source>
        <dbReference type="ARBA" id="ARBA00022490"/>
    </source>
</evidence>
<dbReference type="NCBIfam" id="TIGR03263">
    <property type="entry name" value="guanyl_kin"/>
    <property type="match status" value="1"/>
</dbReference>
<dbReference type="Pfam" id="PF00625">
    <property type="entry name" value="Guanylate_kin"/>
    <property type="match status" value="1"/>
</dbReference>
<dbReference type="GO" id="GO:0005524">
    <property type="term" value="F:ATP binding"/>
    <property type="evidence" value="ECO:0007669"/>
    <property type="project" value="UniProtKB-UniRule"/>
</dbReference>
<dbReference type="EC" id="2.7.4.8" evidence="4 13"/>
<dbReference type="PANTHER" id="PTHR23117">
    <property type="entry name" value="GUANYLATE KINASE-RELATED"/>
    <property type="match status" value="1"/>
</dbReference>
<comment type="similarity">
    <text evidence="3 13">Belongs to the guanylate kinase family.</text>
</comment>
<dbReference type="Gene3D" id="3.30.63.10">
    <property type="entry name" value="Guanylate Kinase phosphate binding domain"/>
    <property type="match status" value="1"/>
</dbReference>
<evidence type="ECO:0000256" key="10">
    <source>
        <dbReference type="ARBA" id="ARBA00022840"/>
    </source>
</evidence>
<dbReference type="SMART" id="SM00072">
    <property type="entry name" value="GuKc"/>
    <property type="match status" value="1"/>
</dbReference>
<dbReference type="InterPro" id="IPR008144">
    <property type="entry name" value="Guanylate_kin-like_dom"/>
</dbReference>